<reference evidence="3 4" key="1">
    <citation type="submission" date="2020-08" db="EMBL/GenBank/DDBJ databases">
        <title>Genome sequence of Tessaracoccus defluvii JCM 17540T.</title>
        <authorList>
            <person name="Hyun D.-W."/>
            <person name="Bae J.-W."/>
        </authorList>
    </citation>
    <scope>NUCLEOTIDE SEQUENCE [LARGE SCALE GENOMIC DNA]</scope>
    <source>
        <strain evidence="3 4">JCM 17540</strain>
    </source>
</reference>
<keyword evidence="2" id="KW-0472">Membrane</keyword>
<name>A0A7H0H6Z6_9ACTN</name>
<feature type="compositionally biased region" description="Low complexity" evidence="1">
    <location>
        <begin position="87"/>
        <end position="97"/>
    </location>
</feature>
<dbReference type="KEGG" id="tdf:H9L22_02220"/>
<dbReference type="Proteomes" id="UP000516117">
    <property type="component" value="Chromosome"/>
</dbReference>
<dbReference type="AlphaFoldDB" id="A0A7H0H6Z6"/>
<sequence length="281" mass="30632">MAQPGWYADPTAPQGRRYWDGQRWADTGAPRRRPNGWITLAVALAAVAAIIIGILVVPRTIAPILAAPEDTRTSRPTGPQWNELDPSETPTPTPVETGFGKPIDCPVSLDTPRSDVVNGRLSGGGLSIARPQGKEWIESPTYIDWLHDSNSMIRSIAPGWISNVGVGYIKISDGFAASPSAAAEQFVTCMASSGMFLGFTKREILWNEEVMVTGRIGWRLTSNVYVGNQQANDIEGDTVDIVVVTTPDEDRLAVYVSCVTIDHAQNQREVQPVFESLRWDG</sequence>
<protein>
    <submittedName>
        <fullName evidence="3">DUF2510 domain-containing protein</fullName>
    </submittedName>
</protein>
<accession>A0A7H0H6Z6</accession>
<evidence type="ECO:0000313" key="3">
    <source>
        <dbReference type="EMBL" id="QNP56312.1"/>
    </source>
</evidence>
<keyword evidence="2" id="KW-0812">Transmembrane</keyword>
<dbReference type="EMBL" id="CP060789">
    <property type="protein sequence ID" value="QNP56312.1"/>
    <property type="molecule type" value="Genomic_DNA"/>
</dbReference>
<evidence type="ECO:0000313" key="4">
    <source>
        <dbReference type="Proteomes" id="UP000516117"/>
    </source>
</evidence>
<keyword evidence="4" id="KW-1185">Reference proteome</keyword>
<evidence type="ECO:0000256" key="1">
    <source>
        <dbReference type="SAM" id="MobiDB-lite"/>
    </source>
</evidence>
<dbReference type="RefSeq" id="WP_187721422.1">
    <property type="nucleotide sequence ID" value="NZ_BAABBL010000001.1"/>
</dbReference>
<organism evidence="3 4">
    <name type="scientific">Tessaracoccus defluvii</name>
    <dbReference type="NCBI Taxonomy" id="1285901"/>
    <lineage>
        <taxon>Bacteria</taxon>
        <taxon>Bacillati</taxon>
        <taxon>Actinomycetota</taxon>
        <taxon>Actinomycetes</taxon>
        <taxon>Propionibacteriales</taxon>
        <taxon>Propionibacteriaceae</taxon>
        <taxon>Tessaracoccus</taxon>
    </lineage>
</organism>
<gene>
    <name evidence="3" type="ORF">H9L22_02220</name>
</gene>
<feature type="transmembrane region" description="Helical" evidence="2">
    <location>
        <begin position="37"/>
        <end position="57"/>
    </location>
</feature>
<evidence type="ECO:0000256" key="2">
    <source>
        <dbReference type="SAM" id="Phobius"/>
    </source>
</evidence>
<feature type="region of interest" description="Disordered" evidence="1">
    <location>
        <begin position="69"/>
        <end position="99"/>
    </location>
</feature>
<keyword evidence="2" id="KW-1133">Transmembrane helix</keyword>
<proteinExistence type="predicted"/>